<dbReference type="PANTHER" id="PTHR45856">
    <property type="entry name" value="ALPHA/BETA-HYDROLASES SUPERFAMILY PROTEIN"/>
    <property type="match status" value="1"/>
</dbReference>
<reference evidence="3 4" key="1">
    <citation type="journal article" date="2021" name="Sci. Rep.">
        <title>The genome of the diatom Chaetoceros tenuissimus carries an ancient integrated fragment of an extant virus.</title>
        <authorList>
            <person name="Hongo Y."/>
            <person name="Kimura K."/>
            <person name="Takaki Y."/>
            <person name="Yoshida Y."/>
            <person name="Baba S."/>
            <person name="Kobayashi G."/>
            <person name="Nagasaki K."/>
            <person name="Hano T."/>
            <person name="Tomaru Y."/>
        </authorList>
    </citation>
    <scope>NUCLEOTIDE SEQUENCE [LARGE SCALE GENOMIC DNA]</scope>
    <source>
        <strain evidence="3 4">NIES-3715</strain>
    </source>
</reference>
<name>A0AAD3D4L2_9STRA</name>
<dbReference type="PANTHER" id="PTHR45856:SF11">
    <property type="entry name" value="FUNGAL LIPASE-LIKE DOMAIN-CONTAINING PROTEIN"/>
    <property type="match status" value="1"/>
</dbReference>
<keyword evidence="1" id="KW-0732">Signal</keyword>
<feature type="domain" description="Fungal lipase-type" evidence="2">
    <location>
        <begin position="130"/>
        <end position="272"/>
    </location>
</feature>
<comment type="caution">
    <text evidence="3">The sequence shown here is derived from an EMBL/GenBank/DDBJ whole genome shotgun (WGS) entry which is preliminary data.</text>
</comment>
<dbReference type="Pfam" id="PF01764">
    <property type="entry name" value="Lipase_3"/>
    <property type="match status" value="1"/>
</dbReference>
<evidence type="ECO:0000313" key="3">
    <source>
        <dbReference type="EMBL" id="GFH56646.1"/>
    </source>
</evidence>
<dbReference type="AlphaFoldDB" id="A0AAD3D4L2"/>
<dbReference type="CDD" id="cd00519">
    <property type="entry name" value="Lipase_3"/>
    <property type="match status" value="1"/>
</dbReference>
<dbReference type="GO" id="GO:0006629">
    <property type="term" value="P:lipid metabolic process"/>
    <property type="evidence" value="ECO:0007669"/>
    <property type="project" value="InterPro"/>
</dbReference>
<dbReference type="EMBL" id="BLLK01000055">
    <property type="protein sequence ID" value="GFH56646.1"/>
    <property type="molecule type" value="Genomic_DNA"/>
</dbReference>
<evidence type="ECO:0000313" key="4">
    <source>
        <dbReference type="Proteomes" id="UP001054902"/>
    </source>
</evidence>
<organism evidence="3 4">
    <name type="scientific">Chaetoceros tenuissimus</name>
    <dbReference type="NCBI Taxonomy" id="426638"/>
    <lineage>
        <taxon>Eukaryota</taxon>
        <taxon>Sar</taxon>
        <taxon>Stramenopiles</taxon>
        <taxon>Ochrophyta</taxon>
        <taxon>Bacillariophyta</taxon>
        <taxon>Coscinodiscophyceae</taxon>
        <taxon>Chaetocerotophycidae</taxon>
        <taxon>Chaetocerotales</taxon>
        <taxon>Chaetocerotaceae</taxon>
        <taxon>Chaetoceros</taxon>
    </lineage>
</organism>
<evidence type="ECO:0000259" key="2">
    <source>
        <dbReference type="Pfam" id="PF01764"/>
    </source>
</evidence>
<dbReference type="Proteomes" id="UP001054902">
    <property type="component" value="Unassembled WGS sequence"/>
</dbReference>
<gene>
    <name evidence="3" type="ORF">CTEN210_13122</name>
</gene>
<sequence length="426" mass="48601">MTRHIPKNIFYRFFLFLFFALILPSTEAQLRGSNAQPVKTENIASSTHIPSLHETLELAHLSAMVYYFRHANPSNCSSFSAIYQQYLSNHHTAIFTGGTFTCHMYERDAQDTQVLILSKESHDHQSYIAIIYAGTDDFRTALTDTDILLKPFGPVVNGTYPLIPDPNIKVHAGFNNAVFTNGLYDRVKDVVNNVHRNGYKIYTTGHSLGAADAILTAMALNIELQYEIQSITFGCPKTGNTYWREFVNSKSSVGIYRVVNGLDLVPRLPGIRFHHVGHTLQLDSHDAKAYWLHNGSLELGYKGVPFGWNTLPFALAPAAAIEHMMSHYIRYLEERSVKDWDIFYFHKFETIDNGTQTDDDVGPDGMDDDIWNYLPDDDYEYEHDEMMIAEVSFLYLQFMQQENRLQRDEISSIPLFALDDATSSFE</sequence>
<protein>
    <recommendedName>
        <fullName evidence="2">Fungal lipase-type domain-containing protein</fullName>
    </recommendedName>
</protein>
<feature type="signal peptide" evidence="1">
    <location>
        <begin position="1"/>
        <end position="28"/>
    </location>
</feature>
<feature type="chain" id="PRO_5042100801" description="Fungal lipase-type domain-containing protein" evidence="1">
    <location>
        <begin position="29"/>
        <end position="426"/>
    </location>
</feature>
<dbReference type="Gene3D" id="3.40.50.1820">
    <property type="entry name" value="alpha/beta hydrolase"/>
    <property type="match status" value="1"/>
</dbReference>
<evidence type="ECO:0000256" key="1">
    <source>
        <dbReference type="SAM" id="SignalP"/>
    </source>
</evidence>
<proteinExistence type="predicted"/>
<dbReference type="InterPro" id="IPR029058">
    <property type="entry name" value="AB_hydrolase_fold"/>
</dbReference>
<dbReference type="InterPro" id="IPR002921">
    <property type="entry name" value="Fungal_lipase-type"/>
</dbReference>
<dbReference type="InterPro" id="IPR051218">
    <property type="entry name" value="Sec_MonoDiacylglyc_Lipase"/>
</dbReference>
<accession>A0AAD3D4L2</accession>
<keyword evidence="4" id="KW-1185">Reference proteome</keyword>
<dbReference type="SUPFAM" id="SSF53474">
    <property type="entry name" value="alpha/beta-Hydrolases"/>
    <property type="match status" value="1"/>
</dbReference>